<organism evidence="2 3">
    <name type="scientific">Eleusine coracana subsp. coracana</name>
    <dbReference type="NCBI Taxonomy" id="191504"/>
    <lineage>
        <taxon>Eukaryota</taxon>
        <taxon>Viridiplantae</taxon>
        <taxon>Streptophyta</taxon>
        <taxon>Embryophyta</taxon>
        <taxon>Tracheophyta</taxon>
        <taxon>Spermatophyta</taxon>
        <taxon>Magnoliopsida</taxon>
        <taxon>Liliopsida</taxon>
        <taxon>Poales</taxon>
        <taxon>Poaceae</taxon>
        <taxon>PACMAD clade</taxon>
        <taxon>Chloridoideae</taxon>
        <taxon>Cynodonteae</taxon>
        <taxon>Eleusininae</taxon>
        <taxon>Eleusine</taxon>
    </lineage>
</organism>
<evidence type="ECO:0000313" key="3">
    <source>
        <dbReference type="Proteomes" id="UP001054889"/>
    </source>
</evidence>
<accession>A0AAV5FUJ5</accession>
<name>A0AAV5FUJ5_ELECO</name>
<evidence type="ECO:0000313" key="2">
    <source>
        <dbReference type="EMBL" id="GJN38479.1"/>
    </source>
</evidence>
<dbReference type="AlphaFoldDB" id="A0AAV5FUJ5"/>
<reference evidence="2" key="1">
    <citation type="journal article" date="2018" name="DNA Res.">
        <title>Multiple hybrid de novo genome assembly of finger millet, an orphan allotetraploid crop.</title>
        <authorList>
            <person name="Hatakeyama M."/>
            <person name="Aluri S."/>
            <person name="Balachadran M.T."/>
            <person name="Sivarajan S.R."/>
            <person name="Patrignani A."/>
            <person name="Gruter S."/>
            <person name="Poveda L."/>
            <person name="Shimizu-Inatsugi R."/>
            <person name="Baeten J."/>
            <person name="Francoijs K.J."/>
            <person name="Nataraja K.N."/>
            <person name="Reddy Y.A.N."/>
            <person name="Phadnis S."/>
            <person name="Ravikumar R.L."/>
            <person name="Schlapbach R."/>
            <person name="Sreeman S.M."/>
            <person name="Shimizu K.K."/>
        </authorList>
    </citation>
    <scope>NUCLEOTIDE SEQUENCE</scope>
</reference>
<feature type="region of interest" description="Disordered" evidence="1">
    <location>
        <begin position="1"/>
        <end position="58"/>
    </location>
</feature>
<evidence type="ECO:0000256" key="1">
    <source>
        <dbReference type="SAM" id="MobiDB-lite"/>
    </source>
</evidence>
<sequence>MAGSDHSAADPVSGGPGSASGPPPRMAMGKGGSGAGGVGGTASRAQATQAIGSAAPVWPPLLTGRRALRQTGMAAL</sequence>
<dbReference type="EMBL" id="BQKI01000096">
    <property type="protein sequence ID" value="GJN38479.1"/>
    <property type="molecule type" value="Genomic_DNA"/>
</dbReference>
<protein>
    <submittedName>
        <fullName evidence="2">Uncharacterized protein</fullName>
    </submittedName>
</protein>
<comment type="caution">
    <text evidence="2">The sequence shown here is derived from an EMBL/GenBank/DDBJ whole genome shotgun (WGS) entry which is preliminary data.</text>
</comment>
<proteinExistence type="predicted"/>
<keyword evidence="3" id="KW-1185">Reference proteome</keyword>
<dbReference type="Proteomes" id="UP001054889">
    <property type="component" value="Unassembled WGS sequence"/>
</dbReference>
<reference evidence="2" key="2">
    <citation type="submission" date="2021-12" db="EMBL/GenBank/DDBJ databases">
        <title>Resequencing data analysis of finger millet.</title>
        <authorList>
            <person name="Hatakeyama M."/>
            <person name="Aluri S."/>
            <person name="Balachadran M.T."/>
            <person name="Sivarajan S.R."/>
            <person name="Poveda L."/>
            <person name="Shimizu-Inatsugi R."/>
            <person name="Schlapbach R."/>
            <person name="Sreeman S.M."/>
            <person name="Shimizu K.K."/>
        </authorList>
    </citation>
    <scope>NUCLEOTIDE SEQUENCE</scope>
</reference>
<gene>
    <name evidence="2" type="primary">gb27523</name>
    <name evidence="2" type="ORF">PR202_gb27523</name>
</gene>
<feature type="compositionally biased region" description="Gly residues" evidence="1">
    <location>
        <begin position="29"/>
        <end position="40"/>
    </location>
</feature>